<sequence length="92" mass="10013">MAAVYRLGLHLVLSQISFGDAGMGFFRKISGYTFMASTLRKSADLLPTVHKDDVPDVCIHILNLQAEKVLLISTLELRAAVDVLICIALGLL</sequence>
<evidence type="ECO:0000313" key="2">
    <source>
        <dbReference type="Proteomes" id="UP000283269"/>
    </source>
</evidence>
<dbReference type="InParanoid" id="A0A409X7C9"/>
<organism evidence="1 2">
    <name type="scientific">Psilocybe cyanescens</name>
    <dbReference type="NCBI Taxonomy" id="93625"/>
    <lineage>
        <taxon>Eukaryota</taxon>
        <taxon>Fungi</taxon>
        <taxon>Dikarya</taxon>
        <taxon>Basidiomycota</taxon>
        <taxon>Agaricomycotina</taxon>
        <taxon>Agaricomycetes</taxon>
        <taxon>Agaricomycetidae</taxon>
        <taxon>Agaricales</taxon>
        <taxon>Agaricineae</taxon>
        <taxon>Strophariaceae</taxon>
        <taxon>Psilocybe</taxon>
    </lineage>
</organism>
<dbReference type="Proteomes" id="UP000283269">
    <property type="component" value="Unassembled WGS sequence"/>
</dbReference>
<dbReference type="EMBL" id="NHYD01002450">
    <property type="protein sequence ID" value="PPQ86666.1"/>
    <property type="molecule type" value="Genomic_DNA"/>
</dbReference>
<protein>
    <submittedName>
        <fullName evidence="1">Uncharacterized protein</fullName>
    </submittedName>
</protein>
<keyword evidence="2" id="KW-1185">Reference proteome</keyword>
<accession>A0A409X7C9</accession>
<gene>
    <name evidence="1" type="ORF">CVT25_006850</name>
</gene>
<dbReference type="AlphaFoldDB" id="A0A409X7C9"/>
<proteinExistence type="predicted"/>
<evidence type="ECO:0000313" key="1">
    <source>
        <dbReference type="EMBL" id="PPQ86666.1"/>
    </source>
</evidence>
<comment type="caution">
    <text evidence="1">The sequence shown here is derived from an EMBL/GenBank/DDBJ whole genome shotgun (WGS) entry which is preliminary data.</text>
</comment>
<name>A0A409X7C9_PSICY</name>
<reference evidence="1 2" key="1">
    <citation type="journal article" date="2018" name="Evol. Lett.">
        <title>Horizontal gene cluster transfer increased hallucinogenic mushroom diversity.</title>
        <authorList>
            <person name="Reynolds H.T."/>
            <person name="Vijayakumar V."/>
            <person name="Gluck-Thaler E."/>
            <person name="Korotkin H.B."/>
            <person name="Matheny P.B."/>
            <person name="Slot J.C."/>
        </authorList>
    </citation>
    <scope>NUCLEOTIDE SEQUENCE [LARGE SCALE GENOMIC DNA]</scope>
    <source>
        <strain evidence="1 2">2631</strain>
    </source>
</reference>